<dbReference type="GO" id="GO:0016740">
    <property type="term" value="F:transferase activity"/>
    <property type="evidence" value="ECO:0007669"/>
    <property type="project" value="UniProtKB-KW"/>
</dbReference>
<dbReference type="InterPro" id="IPR010982">
    <property type="entry name" value="Lambda_DNA-bd_dom_sf"/>
</dbReference>
<dbReference type="Gene3D" id="1.10.260.40">
    <property type="entry name" value="lambda repressor-like DNA-binding domains"/>
    <property type="match status" value="1"/>
</dbReference>
<dbReference type="Proteomes" id="UP000057820">
    <property type="component" value="Plasmid 4"/>
</dbReference>
<gene>
    <name evidence="3" type="ORF">ERS450000_06155</name>
</gene>
<sequence>MTAVGRVDPQHLTEAYESLCAQVLPAGWSWEWAVQSDGPHHDELPLPAAARQDPRVRPGSQPHGGPAVARTTALARCHGPLVRVLDADDQLPETALADAITALSTDPGIGWTASAVLDLVPDGTLTGWDGDPAEGVLPQGSTIAAWMTDPAALRIHPATLTVRRALLVAVGGWSALPVSEDMGMLAGLDSLASGYFLARPGLVRRSHPGQMTRTPEFAGQVAALRGFIAERATVLRGLFPSAEEDAAQARQLLGRRLRDLRRASNLTGRDLAHEAGWHPSKVTRTEQGGRMPTPDDLRTWCAITGAQLHLQDLLAAVRNVDAVAVEARRARARQRTIGASPDRSSPRNDD</sequence>
<dbReference type="InterPro" id="IPR001173">
    <property type="entry name" value="Glyco_trans_2-like"/>
</dbReference>
<dbReference type="Pfam" id="PF00535">
    <property type="entry name" value="Glycos_transf_2"/>
    <property type="match status" value="1"/>
</dbReference>
<dbReference type="KEGG" id="nfr:ERS450000_06155"/>
<dbReference type="Gene3D" id="3.90.550.10">
    <property type="entry name" value="Spore Coat Polysaccharide Biosynthesis Protein SpsA, Chain A"/>
    <property type="match status" value="1"/>
</dbReference>
<accession>A0A0H5PB26</accession>
<evidence type="ECO:0000313" key="3">
    <source>
        <dbReference type="EMBL" id="CRY84613.1"/>
    </source>
</evidence>
<dbReference type="GO" id="GO:0003677">
    <property type="term" value="F:DNA binding"/>
    <property type="evidence" value="ECO:0007669"/>
    <property type="project" value="InterPro"/>
</dbReference>
<evidence type="ECO:0000259" key="2">
    <source>
        <dbReference type="PROSITE" id="PS50943"/>
    </source>
</evidence>
<feature type="region of interest" description="Disordered" evidence="1">
    <location>
        <begin position="331"/>
        <end position="350"/>
    </location>
</feature>
<keyword evidence="3" id="KW-0614">Plasmid</keyword>
<protein>
    <submittedName>
        <fullName evidence="3">Glycosyl transferase family 2</fullName>
    </submittedName>
</protein>
<evidence type="ECO:0000313" key="4">
    <source>
        <dbReference type="Proteomes" id="UP000057820"/>
    </source>
</evidence>
<feature type="domain" description="HTH cro/C1-type" evidence="2">
    <location>
        <begin position="257"/>
        <end position="313"/>
    </location>
</feature>
<dbReference type="PROSITE" id="PS50943">
    <property type="entry name" value="HTH_CROC1"/>
    <property type="match status" value="1"/>
</dbReference>
<geneLocation type="plasmid" evidence="3">
    <name>4</name>
</geneLocation>
<dbReference type="SUPFAM" id="SSF47413">
    <property type="entry name" value="lambda repressor-like DNA-binding domains"/>
    <property type="match status" value="1"/>
</dbReference>
<evidence type="ECO:0000256" key="1">
    <source>
        <dbReference type="SAM" id="MobiDB-lite"/>
    </source>
</evidence>
<dbReference type="SMART" id="SM00530">
    <property type="entry name" value="HTH_XRE"/>
    <property type="match status" value="1"/>
</dbReference>
<dbReference type="AlphaFoldDB" id="A0A0H5PB26"/>
<reference evidence="4" key="1">
    <citation type="submission" date="2015-03" db="EMBL/GenBank/DDBJ databases">
        <authorList>
            <consortium name="Pathogen Informatics"/>
        </authorList>
    </citation>
    <scope>NUCLEOTIDE SEQUENCE [LARGE SCALE GENOMIC DNA]</scope>
    <source>
        <strain evidence="4">NCTC11134</strain>
        <plasmid evidence="4">4</plasmid>
    </source>
</reference>
<dbReference type="Pfam" id="PF13560">
    <property type="entry name" value="HTH_31"/>
    <property type="match status" value="1"/>
</dbReference>
<dbReference type="InterPro" id="IPR029044">
    <property type="entry name" value="Nucleotide-diphossugar_trans"/>
</dbReference>
<name>A0A0H5PB26_NOCFR</name>
<keyword evidence="3" id="KW-0808">Transferase</keyword>
<dbReference type="CDD" id="cd00093">
    <property type="entry name" value="HTH_XRE"/>
    <property type="match status" value="1"/>
</dbReference>
<proteinExistence type="predicted"/>
<dbReference type="InterPro" id="IPR001387">
    <property type="entry name" value="Cro/C1-type_HTH"/>
</dbReference>
<dbReference type="EMBL" id="LN868941">
    <property type="protein sequence ID" value="CRY84613.1"/>
    <property type="molecule type" value="Genomic_DNA"/>
</dbReference>
<dbReference type="SUPFAM" id="SSF53448">
    <property type="entry name" value="Nucleotide-diphospho-sugar transferases"/>
    <property type="match status" value="1"/>
</dbReference>
<organism evidence="3 4">
    <name type="scientific">Nocardia farcinica</name>
    <dbReference type="NCBI Taxonomy" id="37329"/>
    <lineage>
        <taxon>Bacteria</taxon>
        <taxon>Bacillati</taxon>
        <taxon>Actinomycetota</taxon>
        <taxon>Actinomycetes</taxon>
        <taxon>Mycobacteriales</taxon>
        <taxon>Nocardiaceae</taxon>
        <taxon>Nocardia</taxon>
    </lineage>
</organism>